<reference evidence="11" key="1">
    <citation type="submission" date="2016-10" db="EMBL/GenBank/DDBJ databases">
        <authorList>
            <person name="Varghese N."/>
            <person name="Submissions S."/>
        </authorList>
    </citation>
    <scope>NUCLEOTIDE SEQUENCE [LARGE SCALE GENOMIC DNA]</scope>
    <source>
        <strain evidence="11">Jip14</strain>
    </source>
</reference>
<dbReference type="HAMAP" id="MF_01161">
    <property type="entry name" value="tRNA_Ile_lys_synt"/>
    <property type="match status" value="1"/>
</dbReference>
<dbReference type="PANTHER" id="PTHR43033:SF1">
    <property type="entry name" value="TRNA(ILE)-LYSIDINE SYNTHASE-RELATED"/>
    <property type="match status" value="1"/>
</dbReference>
<name>A0A1H7JCI0_9SPHI</name>
<dbReference type="InterPro" id="IPR011063">
    <property type="entry name" value="TilS/TtcA_N"/>
</dbReference>
<keyword evidence="6 8" id="KW-0067">ATP-binding</keyword>
<evidence type="ECO:0000256" key="3">
    <source>
        <dbReference type="ARBA" id="ARBA00022598"/>
    </source>
</evidence>
<evidence type="ECO:0000256" key="7">
    <source>
        <dbReference type="ARBA" id="ARBA00048539"/>
    </source>
</evidence>
<evidence type="ECO:0000256" key="6">
    <source>
        <dbReference type="ARBA" id="ARBA00022840"/>
    </source>
</evidence>
<keyword evidence="11" id="KW-1185">Reference proteome</keyword>
<gene>
    <name evidence="8" type="primary">tilS</name>
    <name evidence="10" type="ORF">SAMN05421740_102502</name>
</gene>
<keyword evidence="5 8" id="KW-0547">Nucleotide-binding</keyword>
<dbReference type="Gene3D" id="3.40.50.620">
    <property type="entry name" value="HUPs"/>
    <property type="match status" value="1"/>
</dbReference>
<dbReference type="SMART" id="SM00977">
    <property type="entry name" value="TilS_C"/>
    <property type="match status" value="1"/>
</dbReference>
<dbReference type="InterPro" id="IPR012094">
    <property type="entry name" value="tRNA_Ile_lys_synt"/>
</dbReference>
<keyword evidence="3 8" id="KW-0436">Ligase</keyword>
<dbReference type="GO" id="GO:0032267">
    <property type="term" value="F:tRNA(Ile)-lysidine synthase activity"/>
    <property type="evidence" value="ECO:0007669"/>
    <property type="project" value="UniProtKB-EC"/>
</dbReference>
<organism evidence="10 11">
    <name type="scientific">Parapedobacter koreensis</name>
    <dbReference type="NCBI Taxonomy" id="332977"/>
    <lineage>
        <taxon>Bacteria</taxon>
        <taxon>Pseudomonadati</taxon>
        <taxon>Bacteroidota</taxon>
        <taxon>Sphingobacteriia</taxon>
        <taxon>Sphingobacteriales</taxon>
        <taxon>Sphingobacteriaceae</taxon>
        <taxon>Parapedobacter</taxon>
    </lineage>
</organism>
<dbReference type="STRING" id="332977.SAMN05421740_102502"/>
<dbReference type="SUPFAM" id="SSF52402">
    <property type="entry name" value="Adenine nucleotide alpha hydrolases-like"/>
    <property type="match status" value="1"/>
</dbReference>
<dbReference type="AlphaFoldDB" id="A0A1H7JCI0"/>
<dbReference type="PANTHER" id="PTHR43033">
    <property type="entry name" value="TRNA(ILE)-LYSIDINE SYNTHASE-RELATED"/>
    <property type="match status" value="1"/>
</dbReference>
<evidence type="ECO:0000256" key="5">
    <source>
        <dbReference type="ARBA" id="ARBA00022741"/>
    </source>
</evidence>
<comment type="similarity">
    <text evidence="8">Belongs to the tRNA(Ile)-lysidine synthase family.</text>
</comment>
<dbReference type="EMBL" id="FNZR01000002">
    <property type="protein sequence ID" value="SEK71607.1"/>
    <property type="molecule type" value="Genomic_DNA"/>
</dbReference>
<dbReference type="SUPFAM" id="SSF56037">
    <property type="entry name" value="PheT/TilS domain"/>
    <property type="match status" value="1"/>
</dbReference>
<dbReference type="Proteomes" id="UP000198916">
    <property type="component" value="Unassembled WGS sequence"/>
</dbReference>
<protein>
    <recommendedName>
        <fullName evidence="8">tRNA(Ile)-lysidine synthase</fullName>
        <ecNumber evidence="8">6.3.4.19</ecNumber>
    </recommendedName>
    <alternativeName>
        <fullName evidence="8">tRNA(Ile)-2-lysyl-cytidine synthase</fullName>
    </alternativeName>
    <alternativeName>
        <fullName evidence="8">tRNA(Ile)-lysidine synthetase</fullName>
    </alternativeName>
</protein>
<dbReference type="EC" id="6.3.4.19" evidence="8"/>
<comment type="subcellular location">
    <subcellularLocation>
        <location evidence="1 8">Cytoplasm</location>
    </subcellularLocation>
</comment>
<comment type="domain">
    <text evidence="8">The N-terminal region contains the highly conserved SGGXDS motif, predicted to be a P-loop motif involved in ATP binding.</text>
</comment>
<keyword evidence="2 8" id="KW-0963">Cytoplasm</keyword>
<comment type="catalytic activity">
    <reaction evidence="7 8">
        <text>cytidine(34) in tRNA(Ile2) + L-lysine + ATP = lysidine(34) in tRNA(Ile2) + AMP + diphosphate + H(+)</text>
        <dbReference type="Rhea" id="RHEA:43744"/>
        <dbReference type="Rhea" id="RHEA-COMP:10625"/>
        <dbReference type="Rhea" id="RHEA-COMP:10670"/>
        <dbReference type="ChEBI" id="CHEBI:15378"/>
        <dbReference type="ChEBI" id="CHEBI:30616"/>
        <dbReference type="ChEBI" id="CHEBI:32551"/>
        <dbReference type="ChEBI" id="CHEBI:33019"/>
        <dbReference type="ChEBI" id="CHEBI:82748"/>
        <dbReference type="ChEBI" id="CHEBI:83665"/>
        <dbReference type="ChEBI" id="CHEBI:456215"/>
        <dbReference type="EC" id="6.3.4.19"/>
    </reaction>
</comment>
<dbReference type="CDD" id="cd01992">
    <property type="entry name" value="TilS_N"/>
    <property type="match status" value="1"/>
</dbReference>
<dbReference type="NCBIfam" id="TIGR02433">
    <property type="entry name" value="lysidine_TilS_C"/>
    <property type="match status" value="1"/>
</dbReference>
<dbReference type="InterPro" id="IPR012796">
    <property type="entry name" value="Lysidine-tRNA-synth_C"/>
</dbReference>
<dbReference type="OrthoDB" id="9807403at2"/>
<dbReference type="InterPro" id="IPR012795">
    <property type="entry name" value="tRNA_Ile_lys_synt_N"/>
</dbReference>
<sequence>MSMQERFIQYVADQALCQSHERILLAVSGGKDSVLMAHLFAGAGYTVGIAHCNFHLREEASDADEALVSELANVLEVPFYSTGFDTETYARQQGISTQMAARELRYAWFETIRSSQGYDYIAVAQHRNDHVETALLNLVRGTGLAGLGGIRPKRGYIIRPLLFLGADEIAAYVHTHGLAYRDDASNFSTKYARNKIRLEVIPRLKELNPNLERTMARNMDRFADAYTVVEAYVDQIRDGLFTEHRPGEWHIPAADLMALHPLQFMLYELFRPFGFTEAVVGDIAGTFPGTPGKRFSSSSHTLYADRGTWVLKAIEPPRDEVATIVRPGDSVRWGEYCFQSGLANDTAIGNDPNAVQLDAAYVIFPIQIRAWQEGDAFHPLGMAGRKKLSDFFVSLKVPVYQKHGVPIVINGNGDILWVALYRMDDRYKITGKTKKVVTLACL</sequence>
<dbReference type="Pfam" id="PF11734">
    <property type="entry name" value="TilS_C"/>
    <property type="match status" value="1"/>
</dbReference>
<dbReference type="GO" id="GO:0005737">
    <property type="term" value="C:cytoplasm"/>
    <property type="evidence" value="ECO:0007669"/>
    <property type="project" value="UniProtKB-SubCell"/>
</dbReference>
<evidence type="ECO:0000256" key="4">
    <source>
        <dbReference type="ARBA" id="ARBA00022694"/>
    </source>
</evidence>
<keyword evidence="4 8" id="KW-0819">tRNA processing</keyword>
<dbReference type="GO" id="GO:0006400">
    <property type="term" value="P:tRNA modification"/>
    <property type="evidence" value="ECO:0007669"/>
    <property type="project" value="UniProtKB-UniRule"/>
</dbReference>
<evidence type="ECO:0000256" key="1">
    <source>
        <dbReference type="ARBA" id="ARBA00004496"/>
    </source>
</evidence>
<accession>A0A1H7JCI0</accession>
<evidence type="ECO:0000256" key="2">
    <source>
        <dbReference type="ARBA" id="ARBA00022490"/>
    </source>
</evidence>
<comment type="function">
    <text evidence="8">Ligates lysine onto the cytidine present at position 34 of the AUA codon-specific tRNA(Ile) that contains the anticodon CAU, in an ATP-dependent manner. Cytidine is converted to lysidine, thus changing the amino acid specificity of the tRNA from methionine to isoleucine.</text>
</comment>
<dbReference type="GO" id="GO:0005524">
    <property type="term" value="F:ATP binding"/>
    <property type="evidence" value="ECO:0007669"/>
    <property type="project" value="UniProtKB-UniRule"/>
</dbReference>
<evidence type="ECO:0000259" key="9">
    <source>
        <dbReference type="SMART" id="SM00977"/>
    </source>
</evidence>
<dbReference type="Pfam" id="PF01171">
    <property type="entry name" value="ATP_bind_3"/>
    <property type="match status" value="1"/>
</dbReference>
<evidence type="ECO:0000256" key="8">
    <source>
        <dbReference type="HAMAP-Rule" id="MF_01161"/>
    </source>
</evidence>
<dbReference type="InterPro" id="IPR014729">
    <property type="entry name" value="Rossmann-like_a/b/a_fold"/>
</dbReference>
<evidence type="ECO:0000313" key="10">
    <source>
        <dbReference type="EMBL" id="SEK71607.1"/>
    </source>
</evidence>
<dbReference type="RefSeq" id="WP_143053829.1">
    <property type="nucleotide sequence ID" value="NZ_FNZR01000002.1"/>
</dbReference>
<feature type="domain" description="Lysidine-tRNA(Ile) synthetase C-terminal" evidence="9">
    <location>
        <begin position="366"/>
        <end position="439"/>
    </location>
</feature>
<evidence type="ECO:0000313" key="11">
    <source>
        <dbReference type="Proteomes" id="UP000198916"/>
    </source>
</evidence>
<proteinExistence type="inferred from homology"/>
<dbReference type="NCBIfam" id="TIGR02432">
    <property type="entry name" value="lysidine_TilS_N"/>
    <property type="match status" value="1"/>
</dbReference>
<feature type="binding site" evidence="8">
    <location>
        <begin position="28"/>
        <end position="33"/>
    </location>
    <ligand>
        <name>ATP</name>
        <dbReference type="ChEBI" id="CHEBI:30616"/>
    </ligand>
</feature>